<reference evidence="1 2" key="1">
    <citation type="submission" date="2020-02" db="EMBL/GenBank/DDBJ databases">
        <authorList>
            <person name="Ma Q."/>
            <person name="Huang Y."/>
            <person name="Song X."/>
            <person name="Pei D."/>
        </authorList>
    </citation>
    <scope>NUCLEOTIDE SEQUENCE [LARGE SCALE GENOMIC DNA]</scope>
    <source>
        <strain evidence="1">Sxm20200214</strain>
        <tissue evidence="1">Leaf</tissue>
    </source>
</reference>
<comment type="caution">
    <text evidence="1">The sequence shown here is derived from an EMBL/GenBank/DDBJ whole genome shotgun (WGS) entry which is preliminary data.</text>
</comment>
<keyword evidence="2" id="KW-1185">Reference proteome</keyword>
<dbReference type="Proteomes" id="UP000886595">
    <property type="component" value="Unassembled WGS sequence"/>
</dbReference>
<gene>
    <name evidence="1" type="ORF">Bca52824_057444</name>
</gene>
<evidence type="ECO:0000313" key="2">
    <source>
        <dbReference type="Proteomes" id="UP000886595"/>
    </source>
</evidence>
<organism evidence="1 2">
    <name type="scientific">Brassica carinata</name>
    <name type="common">Ethiopian mustard</name>
    <name type="synonym">Abyssinian cabbage</name>
    <dbReference type="NCBI Taxonomy" id="52824"/>
    <lineage>
        <taxon>Eukaryota</taxon>
        <taxon>Viridiplantae</taxon>
        <taxon>Streptophyta</taxon>
        <taxon>Embryophyta</taxon>
        <taxon>Tracheophyta</taxon>
        <taxon>Spermatophyta</taxon>
        <taxon>Magnoliopsida</taxon>
        <taxon>eudicotyledons</taxon>
        <taxon>Gunneridae</taxon>
        <taxon>Pentapetalae</taxon>
        <taxon>rosids</taxon>
        <taxon>malvids</taxon>
        <taxon>Brassicales</taxon>
        <taxon>Brassicaceae</taxon>
        <taxon>Brassiceae</taxon>
        <taxon>Brassica</taxon>
    </lineage>
</organism>
<evidence type="ECO:0000313" key="1">
    <source>
        <dbReference type="EMBL" id="KAG2274889.1"/>
    </source>
</evidence>
<proteinExistence type="predicted"/>
<accession>A0A8X7UDT6</accession>
<dbReference type="AlphaFoldDB" id="A0A8X7UDT6"/>
<sequence length="72" mass="8356">MYGPTSTLILRSHHLRSVVMEMDTAVRDGHRFPSLPLVLRWQLVSAVGSTPRSLHVSWSRFSRRKKLFPIKK</sequence>
<protein>
    <submittedName>
        <fullName evidence="1">Uncharacterized protein</fullName>
    </submittedName>
</protein>
<dbReference type="EMBL" id="JAAMPC010000012">
    <property type="protein sequence ID" value="KAG2274889.1"/>
    <property type="molecule type" value="Genomic_DNA"/>
</dbReference>
<name>A0A8X7UDT6_BRACI</name>